<protein>
    <submittedName>
        <fullName evidence="7">Dynein assembly factor 1, axonemal</fullName>
    </submittedName>
</protein>
<dbReference type="InterPro" id="IPR050576">
    <property type="entry name" value="Cilia_flagella_integrity"/>
</dbReference>
<evidence type="ECO:0000256" key="1">
    <source>
        <dbReference type="ARBA" id="ARBA00004138"/>
    </source>
</evidence>
<feature type="region of interest" description="Disordered" evidence="6">
    <location>
        <begin position="254"/>
        <end position="279"/>
    </location>
</feature>
<evidence type="ECO:0000256" key="4">
    <source>
        <dbReference type="ARBA" id="ARBA00023069"/>
    </source>
</evidence>
<organism evidence="7 8">
    <name type="scientific">Tritrichomonas musculus</name>
    <dbReference type="NCBI Taxonomy" id="1915356"/>
    <lineage>
        <taxon>Eukaryota</taxon>
        <taxon>Metamonada</taxon>
        <taxon>Parabasalia</taxon>
        <taxon>Tritrichomonadida</taxon>
        <taxon>Tritrichomonadidae</taxon>
        <taxon>Tritrichomonas</taxon>
    </lineage>
</organism>
<name>A0ABR2K4A2_9EUKA</name>
<evidence type="ECO:0000256" key="5">
    <source>
        <dbReference type="ARBA" id="ARBA00023273"/>
    </source>
</evidence>
<dbReference type="PANTHER" id="PTHR45973">
    <property type="entry name" value="PROTEIN PHOSPHATASE 1 REGULATORY SUBUNIT SDS22-RELATED"/>
    <property type="match status" value="1"/>
</dbReference>
<dbReference type="InterPro" id="IPR032675">
    <property type="entry name" value="LRR_dom_sf"/>
</dbReference>
<evidence type="ECO:0000256" key="2">
    <source>
        <dbReference type="ARBA" id="ARBA00022614"/>
    </source>
</evidence>
<comment type="caution">
    <text evidence="7">The sequence shown here is derived from an EMBL/GenBank/DDBJ whole genome shotgun (WGS) entry which is preliminary data.</text>
</comment>
<dbReference type="Proteomes" id="UP001470230">
    <property type="component" value="Unassembled WGS sequence"/>
</dbReference>
<dbReference type="InterPro" id="IPR001611">
    <property type="entry name" value="Leu-rich_rpt"/>
</dbReference>
<dbReference type="Gene3D" id="3.80.10.10">
    <property type="entry name" value="Ribonuclease Inhibitor"/>
    <property type="match status" value="2"/>
</dbReference>
<dbReference type="Pfam" id="PF12799">
    <property type="entry name" value="LRR_4"/>
    <property type="match status" value="1"/>
</dbReference>
<reference evidence="7 8" key="1">
    <citation type="submission" date="2024-04" db="EMBL/GenBank/DDBJ databases">
        <title>Tritrichomonas musculus Genome.</title>
        <authorList>
            <person name="Alves-Ferreira E."/>
            <person name="Grigg M."/>
            <person name="Lorenzi H."/>
            <person name="Galac M."/>
        </authorList>
    </citation>
    <scope>NUCLEOTIDE SEQUENCE [LARGE SCALE GENOMIC DNA]</scope>
    <source>
        <strain evidence="7 8">EAF2021</strain>
    </source>
</reference>
<keyword evidence="5" id="KW-0966">Cell projection</keyword>
<gene>
    <name evidence="7" type="ORF">M9Y10_041399</name>
</gene>
<dbReference type="EMBL" id="JAPFFF010000007">
    <property type="protein sequence ID" value="KAK8885940.1"/>
    <property type="molecule type" value="Genomic_DNA"/>
</dbReference>
<dbReference type="InterPro" id="IPR025875">
    <property type="entry name" value="Leu-rich_rpt_4"/>
</dbReference>
<sequence length="344" mass="39935">MSDFEEEEDKGHPISKKDIKEAIKKHKLYTTPELNEVLYLHYQGFTQIQNLEPFVNLKALWLNNNAISKIEGLDELKNLTCLYLANNLIEEISGLEKLEKLDTLVLSSNFITKIENLSGCKSLTTLSLDHNKIREPEWLSGLVEAPTITILNLDENQIKKEDFLDIIKPLTLLRVLRMNGNEVTRNMKNYRRRVILGFPDLQFLDDSPVTEDDRRLAKAWEAGGLEAERKEREIIKKEKDEIRDEHMRKFHELVNKGKNKSTQNNNENESEKEKIMDHEEDSNVTNIQKEEQDSFFITKQTSEPIRSDNPIDIHSNTDIQSEIVNEDVQNHKIVIIDDSANDID</sequence>
<evidence type="ECO:0000313" key="8">
    <source>
        <dbReference type="Proteomes" id="UP001470230"/>
    </source>
</evidence>
<evidence type="ECO:0000256" key="6">
    <source>
        <dbReference type="SAM" id="MobiDB-lite"/>
    </source>
</evidence>
<keyword evidence="2" id="KW-0433">Leucine-rich repeat</keyword>
<keyword evidence="8" id="KW-1185">Reference proteome</keyword>
<dbReference type="PANTHER" id="PTHR45973:SF9">
    <property type="entry name" value="LEUCINE-RICH REPEAT-CONTAINING PROTEIN 46"/>
    <property type="match status" value="1"/>
</dbReference>
<proteinExistence type="predicted"/>
<dbReference type="Pfam" id="PF14580">
    <property type="entry name" value="LRR_9"/>
    <property type="match status" value="1"/>
</dbReference>
<dbReference type="SUPFAM" id="SSF52075">
    <property type="entry name" value="Outer arm dynein light chain 1"/>
    <property type="match status" value="1"/>
</dbReference>
<dbReference type="PROSITE" id="PS51450">
    <property type="entry name" value="LRR"/>
    <property type="match status" value="4"/>
</dbReference>
<dbReference type="SMART" id="SM00365">
    <property type="entry name" value="LRR_SD22"/>
    <property type="match status" value="4"/>
</dbReference>
<keyword evidence="4" id="KW-0969">Cilium</keyword>
<comment type="subcellular location">
    <subcellularLocation>
        <location evidence="1">Cell projection</location>
        <location evidence="1">Cilium</location>
    </subcellularLocation>
</comment>
<evidence type="ECO:0000313" key="7">
    <source>
        <dbReference type="EMBL" id="KAK8885940.1"/>
    </source>
</evidence>
<evidence type="ECO:0000256" key="3">
    <source>
        <dbReference type="ARBA" id="ARBA00022737"/>
    </source>
</evidence>
<accession>A0ABR2K4A2</accession>
<keyword evidence="3" id="KW-0677">Repeat</keyword>